<protein>
    <submittedName>
        <fullName evidence="1">Uncharacterized protein</fullName>
    </submittedName>
</protein>
<accession>A0AAE3KC55</accession>
<gene>
    <name evidence="1" type="ORF">AArcSt2_12285</name>
</gene>
<organism evidence="1 2">
    <name type="scientific">Natronocalculus amylovorans</name>
    <dbReference type="NCBI Taxonomy" id="2917812"/>
    <lineage>
        <taxon>Archaea</taxon>
        <taxon>Methanobacteriati</taxon>
        <taxon>Methanobacteriota</taxon>
        <taxon>Stenosarchaea group</taxon>
        <taxon>Halobacteria</taxon>
        <taxon>Halobacteriales</taxon>
        <taxon>Haloferacaceae</taxon>
        <taxon>Natronocalculus</taxon>
    </lineage>
</organism>
<name>A0AAE3KC55_9EURY</name>
<keyword evidence="2" id="KW-1185">Reference proteome</keyword>
<dbReference type="EMBL" id="JAKRVX010000005">
    <property type="protein sequence ID" value="MCL9817724.1"/>
    <property type="molecule type" value="Genomic_DNA"/>
</dbReference>
<reference evidence="1" key="2">
    <citation type="submission" date="2022-02" db="EMBL/GenBank/DDBJ databases">
        <authorList>
            <person name="Elcheninov A.G."/>
            <person name="Sorokin D.Y."/>
            <person name="Kublanov I.V."/>
        </authorList>
    </citation>
    <scope>NUCLEOTIDE SEQUENCE</scope>
    <source>
        <strain evidence="1">AArc-St2</strain>
    </source>
</reference>
<comment type="caution">
    <text evidence="1">The sequence shown here is derived from an EMBL/GenBank/DDBJ whole genome shotgun (WGS) entry which is preliminary data.</text>
</comment>
<reference evidence="1" key="1">
    <citation type="journal article" date="2022" name="Syst. Appl. Microbiol.">
        <title>Natronocalculus amylovorans gen. nov., sp. nov., and Natranaeroarchaeum aerophilus sp. nov., dominant culturable amylolytic natronoarchaea from hypersaline soda lakes in southwestern Siberia.</title>
        <authorList>
            <person name="Sorokin D.Y."/>
            <person name="Elcheninov A.G."/>
            <person name="Khizhniak T.V."/>
            <person name="Koenen M."/>
            <person name="Bale N.J."/>
            <person name="Damste J.S.S."/>
            <person name="Kublanov I.V."/>
        </authorList>
    </citation>
    <scope>NUCLEOTIDE SEQUENCE</scope>
    <source>
        <strain evidence="1">AArc-St2</strain>
    </source>
</reference>
<proteinExistence type="predicted"/>
<evidence type="ECO:0000313" key="2">
    <source>
        <dbReference type="Proteomes" id="UP001203207"/>
    </source>
</evidence>
<sequence>MRDVSRPVDREWVNIERARARLPLLIQFAQDIMQLDELAGETTGVPEPPFINYIPR</sequence>
<dbReference type="AlphaFoldDB" id="A0AAE3KC55"/>
<evidence type="ECO:0000313" key="1">
    <source>
        <dbReference type="EMBL" id="MCL9817724.1"/>
    </source>
</evidence>
<dbReference type="Proteomes" id="UP001203207">
    <property type="component" value="Unassembled WGS sequence"/>
</dbReference>
<dbReference type="RefSeq" id="WP_250585018.1">
    <property type="nucleotide sequence ID" value="NZ_JAKRVX010000005.1"/>
</dbReference>